<name>A0A3G5AFV6_9VIRU</name>
<evidence type="ECO:0000313" key="1">
    <source>
        <dbReference type="EMBL" id="AYV86086.1"/>
    </source>
</evidence>
<reference evidence="1" key="1">
    <citation type="submission" date="2018-10" db="EMBL/GenBank/DDBJ databases">
        <title>Hidden diversity of soil giant viruses.</title>
        <authorList>
            <person name="Schulz F."/>
            <person name="Alteio L."/>
            <person name="Goudeau D."/>
            <person name="Ryan E.M."/>
            <person name="Malmstrom R.R."/>
            <person name="Blanchard J."/>
            <person name="Woyke T."/>
        </authorList>
    </citation>
    <scope>NUCLEOTIDE SEQUENCE</scope>
    <source>
        <strain evidence="1">SOV1</strain>
    </source>
</reference>
<organism evidence="1">
    <name type="scientific">Solivirus sp</name>
    <dbReference type="NCBI Taxonomy" id="2487772"/>
    <lineage>
        <taxon>Viruses</taxon>
        <taxon>Pithoviruses</taxon>
    </lineage>
</organism>
<protein>
    <submittedName>
        <fullName evidence="1">Uncharacterized protein</fullName>
    </submittedName>
</protein>
<sequence length="145" mass="17286">MNFLVRIFSLFQKWFDLSTYNVIGLYDECDNEVITMKKRIYIPDRLSADLSIADLVLIMRYKTHYNLFFLFSMKKLKINLHFPPAGHVMEIYNEFGLLVENPYEEGTPFKLAFHKLKLHKRVRRGLSFGNHMIHEGDKWPIEQIS</sequence>
<proteinExistence type="predicted"/>
<dbReference type="EMBL" id="MK072493">
    <property type="protein sequence ID" value="AYV86086.1"/>
    <property type="molecule type" value="Genomic_DNA"/>
</dbReference>
<accession>A0A3G5AFV6</accession>
<gene>
    <name evidence="1" type="ORF">Solivirus5_14</name>
</gene>